<keyword evidence="1" id="KW-0472">Membrane</keyword>
<dbReference type="AlphaFoldDB" id="A0A1H3U5P5"/>
<dbReference type="EMBL" id="FNPX01000024">
    <property type="protein sequence ID" value="SDZ57793.1"/>
    <property type="molecule type" value="Genomic_DNA"/>
</dbReference>
<evidence type="ECO:0000256" key="1">
    <source>
        <dbReference type="SAM" id="Phobius"/>
    </source>
</evidence>
<keyword evidence="3" id="KW-1185">Reference proteome</keyword>
<proteinExistence type="predicted"/>
<name>A0A1H3U5P5_9RHOB</name>
<accession>A0A1H3U5P5</accession>
<evidence type="ECO:0000313" key="3">
    <source>
        <dbReference type="Proteomes" id="UP000198914"/>
    </source>
</evidence>
<protein>
    <submittedName>
        <fullName evidence="2">Uncharacterized protein</fullName>
    </submittedName>
</protein>
<keyword evidence="1" id="KW-0812">Transmembrane</keyword>
<dbReference type="Proteomes" id="UP000198914">
    <property type="component" value="Unassembled WGS sequence"/>
</dbReference>
<dbReference type="RefSeq" id="WP_092647782.1">
    <property type="nucleotide sequence ID" value="NZ_FNPX01000024.1"/>
</dbReference>
<organism evidence="2 3">
    <name type="scientific">Jannaschia faecimaris</name>
    <dbReference type="NCBI Taxonomy" id="1244108"/>
    <lineage>
        <taxon>Bacteria</taxon>
        <taxon>Pseudomonadati</taxon>
        <taxon>Pseudomonadota</taxon>
        <taxon>Alphaproteobacteria</taxon>
        <taxon>Rhodobacterales</taxon>
        <taxon>Roseobacteraceae</taxon>
        <taxon>Jannaschia</taxon>
    </lineage>
</organism>
<gene>
    <name evidence="2" type="ORF">SAMN05444004_12422</name>
</gene>
<reference evidence="3" key="1">
    <citation type="submission" date="2016-10" db="EMBL/GenBank/DDBJ databases">
        <authorList>
            <person name="Varghese N."/>
            <person name="Submissions S."/>
        </authorList>
    </citation>
    <scope>NUCLEOTIDE SEQUENCE [LARGE SCALE GENOMIC DNA]</scope>
    <source>
        <strain evidence="3">DSM 100420</strain>
    </source>
</reference>
<evidence type="ECO:0000313" key="2">
    <source>
        <dbReference type="EMBL" id="SDZ57793.1"/>
    </source>
</evidence>
<keyword evidence="1" id="KW-1133">Transmembrane helix</keyword>
<sequence length="61" mass="6401">MTWSLVFIAVAAVSALFGFGVLASAEVAQVLSVLFFLLGLGALAAKVLDEDSSRRDDGTRK</sequence>
<feature type="transmembrane region" description="Helical" evidence="1">
    <location>
        <begin position="28"/>
        <end position="48"/>
    </location>
</feature>